<dbReference type="InterPro" id="IPR003819">
    <property type="entry name" value="TauD/TfdA-like"/>
</dbReference>
<keyword evidence="5" id="KW-1185">Reference proteome</keyword>
<dbReference type="AlphaFoldDB" id="A0A4R8QHW8"/>
<evidence type="ECO:0000313" key="5">
    <source>
        <dbReference type="Proteomes" id="UP000295083"/>
    </source>
</evidence>
<dbReference type="InterPro" id="IPR042098">
    <property type="entry name" value="TauD-like_sf"/>
</dbReference>
<sequence length="407" mass="45221">MSVSLDVAPSLRGMPAGLPYLVPVDRKLFSDGLRTSGQHPPIDSQLQPFESFPREISGPTVWTPQEMLDNQDEWIHRWTEDELRELRRAVDGFSASGTPLANISKASFRLPTLGPYMEQVRSDILNGRGFIVFRGLPVDKWGRYDAAVVTMGLSAHLGYLLSQNKLGLILGHVTNQGADYHNRLDTIKISATNAPQFYHTDETDIVGLLFCAPAETGGASGCCSAHAVWNTLIKERPDVAKTLASPIWYVDRKGEVTPGQEPWFRNPVFMMEPGGQQRVFCKWDPYFVKSLQRFSEAGRIPPLSPAQLEAMEVLEATCQRHGLEYDCEVGDIQFVSCLQTFHSRTGFVDALPPKPPRYLLRTWIGTPEHEGGWCLPFHDSCYPKRGGIQVDNVPPVAEPLTTAGGTD</sequence>
<dbReference type="Gene3D" id="3.60.130.10">
    <property type="entry name" value="Clavaminate synthase-like"/>
    <property type="match status" value="1"/>
</dbReference>
<keyword evidence="1" id="KW-0560">Oxidoreductase</keyword>
<protein>
    <submittedName>
        <fullName evidence="4">Taurine hydroxylase-like protein SAT17</fullName>
    </submittedName>
</protein>
<dbReference type="Pfam" id="PF02668">
    <property type="entry name" value="TauD"/>
    <property type="match status" value="1"/>
</dbReference>
<dbReference type="GO" id="GO:0017000">
    <property type="term" value="P:antibiotic biosynthetic process"/>
    <property type="evidence" value="ECO:0007669"/>
    <property type="project" value="UniProtKB-KW"/>
</dbReference>
<dbReference type="Proteomes" id="UP000295083">
    <property type="component" value="Unassembled WGS sequence"/>
</dbReference>
<dbReference type="EMBL" id="QAPG01000062">
    <property type="protein sequence ID" value="TDZ33583.1"/>
    <property type="molecule type" value="Genomic_DNA"/>
</dbReference>
<dbReference type="PANTHER" id="PTHR10696">
    <property type="entry name" value="GAMMA-BUTYROBETAINE HYDROXYLASE-RELATED"/>
    <property type="match status" value="1"/>
</dbReference>
<keyword evidence="2" id="KW-0045">Antibiotic biosynthesis</keyword>
<evidence type="ECO:0000256" key="1">
    <source>
        <dbReference type="ARBA" id="ARBA00023002"/>
    </source>
</evidence>
<proteinExistence type="predicted"/>
<comment type="caution">
    <text evidence="4">The sequence shown here is derived from an EMBL/GenBank/DDBJ whole genome shotgun (WGS) entry which is preliminary data.</text>
</comment>
<evidence type="ECO:0000259" key="3">
    <source>
        <dbReference type="Pfam" id="PF02668"/>
    </source>
</evidence>
<feature type="domain" description="TauD/TfdA-like" evidence="3">
    <location>
        <begin position="98"/>
        <end position="363"/>
    </location>
</feature>
<evidence type="ECO:0000313" key="4">
    <source>
        <dbReference type="EMBL" id="TDZ33583.1"/>
    </source>
</evidence>
<name>A0A4R8QHW8_9PEZI</name>
<reference evidence="4 5" key="1">
    <citation type="submission" date="2018-11" db="EMBL/GenBank/DDBJ databases">
        <title>Genome sequence and assembly of Colletotrichum spinosum.</title>
        <authorList>
            <person name="Gan P."/>
            <person name="Shirasu K."/>
        </authorList>
    </citation>
    <scope>NUCLEOTIDE SEQUENCE [LARGE SCALE GENOMIC DNA]</scope>
    <source>
        <strain evidence="4 5">CBS 515.97</strain>
    </source>
</reference>
<evidence type="ECO:0000256" key="2">
    <source>
        <dbReference type="ARBA" id="ARBA00023194"/>
    </source>
</evidence>
<accession>A0A4R8QHW8</accession>
<dbReference type="PANTHER" id="PTHR10696:SF56">
    <property type="entry name" value="TAUD_TFDA-LIKE DOMAIN-CONTAINING PROTEIN"/>
    <property type="match status" value="1"/>
</dbReference>
<dbReference type="SUPFAM" id="SSF51197">
    <property type="entry name" value="Clavaminate synthase-like"/>
    <property type="match status" value="1"/>
</dbReference>
<dbReference type="InterPro" id="IPR050411">
    <property type="entry name" value="AlphaKG_dependent_hydroxylases"/>
</dbReference>
<gene>
    <name evidence="4" type="ORF">C8035_v011522</name>
</gene>
<organism evidence="4 5">
    <name type="scientific">Colletotrichum spinosum</name>
    <dbReference type="NCBI Taxonomy" id="1347390"/>
    <lineage>
        <taxon>Eukaryota</taxon>
        <taxon>Fungi</taxon>
        <taxon>Dikarya</taxon>
        <taxon>Ascomycota</taxon>
        <taxon>Pezizomycotina</taxon>
        <taxon>Sordariomycetes</taxon>
        <taxon>Hypocreomycetidae</taxon>
        <taxon>Glomerellales</taxon>
        <taxon>Glomerellaceae</taxon>
        <taxon>Colletotrichum</taxon>
        <taxon>Colletotrichum orbiculare species complex</taxon>
    </lineage>
</organism>
<dbReference type="GO" id="GO:0016491">
    <property type="term" value="F:oxidoreductase activity"/>
    <property type="evidence" value="ECO:0007669"/>
    <property type="project" value="UniProtKB-KW"/>
</dbReference>